<dbReference type="InterPro" id="IPR012337">
    <property type="entry name" value="RNaseH-like_sf"/>
</dbReference>
<dbReference type="RefSeq" id="XP_065671993.1">
    <property type="nucleotide sequence ID" value="XM_065815921.1"/>
</dbReference>
<accession>A0ABM4DC67</accession>
<feature type="domain" description="DUF4371" evidence="1">
    <location>
        <begin position="314"/>
        <end position="414"/>
    </location>
</feature>
<evidence type="ECO:0000259" key="1">
    <source>
        <dbReference type="Pfam" id="PF14291"/>
    </source>
</evidence>
<sequence>MNKVKTNREGGAEKIRDKRIAELKAAGSHPKQKKLQCICVYIQMHLKRIMHSRCTSTSTVHNSNNLNINEKSLELVIESDETKNPTFSSVEDTIIRSNININSIIDDETGIMIAVLEKLENYGYTIQVGLKFPTNPKNLIVVQKLEFVNTIHPCQPKFLDNIAWSLYRIYNRTDLKGNLIPRKWLTVKCKGNNNVEAVYCTICMVFSSSASNFCCGCTNFKNIYATMESHENSQVHGLAIEAYILASNNYNIENSVNINMMNLKKKQALERIHVLEQVFEIVKLLGKQNLPYRGSELIKFTAKRDSISNDYLTFAIESSKKRKENISNNSKGRGSLVDITQNIGSTDQAAVCIRYVFKSEVKERLFAVLEVKNSSGKGMYELLKKCFDDHSINFKNIVGESFDGAANMRGDFNGLHAYIKKENENSIYIWCYAHILNLCICDTCDNKDAIKLFGLLNRLSTFFSDSYKRMNVWKEQQEQLGTGQNKFRKLQKIGETRWCSREKALKWVFSGADCLYPVVLSALNFVTTSSKFDPKSSSEASSLIENLCNFKTICTAHVFFKIFITVGSTSTYLQTKNLDLLAAWEMVKTTIKEIDKINFDDVMSESEKFCSDMNTKLTKVKLPEDIIVESEFKQNRIRRTKRMFDEICSDESPINPKQKFKVEVFLCIIDQLKTSLSERFINNTSLIVDMQYLLPKHFKDLKSDDLPESALQKLSTLASVGHPLLIAELKHFASIYNSVKQPLNKSNRIIYDSIDDNSHEEDDGINDNLYKLPTDIRTGCDKSMKENDNGHNRDSCLLCVHKLIYSLNMHSPLYANLFTAIEFVLTLSVSQVNCECVFSKLKIIKNRLRCSLGNEHLEAFLLMTVEKEILDEIEFEDILEIVKSSSPLMSKLLSK</sequence>
<organism evidence="2 3">
    <name type="scientific">Hydra vulgaris</name>
    <name type="common">Hydra</name>
    <name type="synonym">Hydra attenuata</name>
    <dbReference type="NCBI Taxonomy" id="6087"/>
    <lineage>
        <taxon>Eukaryota</taxon>
        <taxon>Metazoa</taxon>
        <taxon>Cnidaria</taxon>
        <taxon>Hydrozoa</taxon>
        <taxon>Hydroidolina</taxon>
        <taxon>Anthoathecata</taxon>
        <taxon>Aplanulata</taxon>
        <taxon>Hydridae</taxon>
        <taxon>Hydra</taxon>
    </lineage>
</organism>
<dbReference type="Proteomes" id="UP001652625">
    <property type="component" value="Chromosome 13"/>
</dbReference>
<dbReference type="GeneID" id="136089831"/>
<dbReference type="Pfam" id="PF14291">
    <property type="entry name" value="DUF4371"/>
    <property type="match status" value="1"/>
</dbReference>
<evidence type="ECO:0000313" key="2">
    <source>
        <dbReference type="Proteomes" id="UP001652625"/>
    </source>
</evidence>
<dbReference type="SUPFAM" id="SSF53098">
    <property type="entry name" value="Ribonuclease H-like"/>
    <property type="match status" value="1"/>
</dbReference>
<proteinExistence type="predicted"/>
<reference evidence="3" key="1">
    <citation type="submission" date="2025-08" db="UniProtKB">
        <authorList>
            <consortium name="RefSeq"/>
        </authorList>
    </citation>
    <scope>IDENTIFICATION</scope>
</reference>
<dbReference type="PANTHER" id="PTHR45749">
    <property type="match status" value="1"/>
</dbReference>
<keyword evidence="2" id="KW-1185">Reference proteome</keyword>
<protein>
    <submittedName>
        <fullName evidence="3">Zinc finger MYM-type protein 1-like</fullName>
    </submittedName>
</protein>
<name>A0ABM4DC67_HYDVU</name>
<dbReference type="PANTHER" id="PTHR45749:SF21">
    <property type="entry name" value="DUF4371 DOMAIN-CONTAINING PROTEIN"/>
    <property type="match status" value="1"/>
</dbReference>
<dbReference type="InterPro" id="IPR025398">
    <property type="entry name" value="DUF4371"/>
</dbReference>
<gene>
    <name evidence="3" type="primary">LOC136089831</name>
</gene>
<evidence type="ECO:0000313" key="3">
    <source>
        <dbReference type="RefSeq" id="XP_065671993.1"/>
    </source>
</evidence>